<evidence type="ECO:0000256" key="5">
    <source>
        <dbReference type="ARBA" id="ARBA00022884"/>
    </source>
</evidence>
<dbReference type="eggNOG" id="KOG1067">
    <property type="taxonomic scope" value="Eukaryota"/>
</dbReference>
<feature type="region of interest" description="Disordered" evidence="7">
    <location>
        <begin position="867"/>
        <end position="895"/>
    </location>
</feature>
<dbReference type="GO" id="GO:0000965">
    <property type="term" value="P:mitochondrial RNA 3'-end processing"/>
    <property type="evidence" value="ECO:0007669"/>
    <property type="project" value="TreeGrafter"/>
</dbReference>
<dbReference type="OMA" id="YQIRAHG"/>
<dbReference type="SUPFAM" id="SSF55666">
    <property type="entry name" value="Ribonuclease PH domain 2-like"/>
    <property type="match status" value="2"/>
</dbReference>
<dbReference type="CDD" id="cd02393">
    <property type="entry name" value="KH-I_PNPase"/>
    <property type="match status" value="1"/>
</dbReference>
<evidence type="ECO:0000256" key="2">
    <source>
        <dbReference type="ARBA" id="ARBA00012416"/>
    </source>
</evidence>
<dbReference type="InterPro" id="IPR015847">
    <property type="entry name" value="ExoRNase_PH_dom2"/>
</dbReference>
<dbReference type="HOGENOM" id="CLU_004217_2_2_1"/>
<evidence type="ECO:0000256" key="4">
    <source>
        <dbReference type="ARBA" id="ARBA00022695"/>
    </source>
</evidence>
<name>M1VAM8_CYAM1</name>
<dbReference type="PANTHER" id="PTHR11252:SF0">
    <property type="entry name" value="POLYRIBONUCLEOTIDE NUCLEOTIDYLTRANSFERASE 1, MITOCHONDRIAL"/>
    <property type="match status" value="1"/>
</dbReference>
<dbReference type="InterPro" id="IPR001247">
    <property type="entry name" value="ExoRNase_PH_dom1"/>
</dbReference>
<dbReference type="Gramene" id="CMQ324CT">
    <property type="protein sequence ID" value="CMQ324CT"/>
    <property type="gene ID" value="CMQ324C"/>
</dbReference>
<keyword evidence="4" id="KW-0548">Nucleotidyltransferase</keyword>
<dbReference type="InterPro" id="IPR012162">
    <property type="entry name" value="PNPase"/>
</dbReference>
<dbReference type="PROSITE" id="PS50126">
    <property type="entry name" value="S1"/>
    <property type="match status" value="1"/>
</dbReference>
<keyword evidence="5 6" id="KW-0694">RNA-binding</keyword>
<dbReference type="GO" id="GO:0003723">
    <property type="term" value="F:RNA binding"/>
    <property type="evidence" value="ECO:0007669"/>
    <property type="project" value="UniProtKB-UniRule"/>
</dbReference>
<dbReference type="EMBL" id="AP006499">
    <property type="protein sequence ID" value="BAM82189.1"/>
    <property type="molecule type" value="Genomic_DNA"/>
</dbReference>
<dbReference type="GO" id="GO:0000958">
    <property type="term" value="P:mitochondrial mRNA catabolic process"/>
    <property type="evidence" value="ECO:0007669"/>
    <property type="project" value="TreeGrafter"/>
</dbReference>
<evidence type="ECO:0000313" key="10">
    <source>
        <dbReference type="Proteomes" id="UP000007014"/>
    </source>
</evidence>
<evidence type="ECO:0000256" key="1">
    <source>
        <dbReference type="ARBA" id="ARBA00007404"/>
    </source>
</evidence>
<evidence type="ECO:0000256" key="3">
    <source>
        <dbReference type="ARBA" id="ARBA00022679"/>
    </source>
</evidence>
<dbReference type="Pfam" id="PF03725">
    <property type="entry name" value="RNase_PH_C"/>
    <property type="match status" value="1"/>
</dbReference>
<dbReference type="Proteomes" id="UP000007014">
    <property type="component" value="Chromosome 17"/>
</dbReference>
<dbReference type="SUPFAM" id="SSF54211">
    <property type="entry name" value="Ribosomal protein S5 domain 2-like"/>
    <property type="match status" value="2"/>
</dbReference>
<reference evidence="9 10" key="1">
    <citation type="journal article" date="2004" name="Nature">
        <title>Genome sequence of the ultrasmall unicellular red alga Cyanidioschyzon merolae 10D.</title>
        <authorList>
            <person name="Matsuzaki M."/>
            <person name="Misumi O."/>
            <person name="Shin-i T."/>
            <person name="Maruyama S."/>
            <person name="Takahara M."/>
            <person name="Miyagishima S."/>
            <person name="Mori T."/>
            <person name="Nishida K."/>
            <person name="Yagisawa F."/>
            <person name="Nishida K."/>
            <person name="Yoshida Y."/>
            <person name="Nishimura Y."/>
            <person name="Nakao S."/>
            <person name="Kobayashi T."/>
            <person name="Momoyama Y."/>
            <person name="Higashiyama T."/>
            <person name="Minoda A."/>
            <person name="Sano M."/>
            <person name="Nomoto H."/>
            <person name="Oishi K."/>
            <person name="Hayashi H."/>
            <person name="Ohta F."/>
            <person name="Nishizaka S."/>
            <person name="Haga S."/>
            <person name="Miura S."/>
            <person name="Morishita T."/>
            <person name="Kabeya Y."/>
            <person name="Terasawa K."/>
            <person name="Suzuki Y."/>
            <person name="Ishii Y."/>
            <person name="Asakawa S."/>
            <person name="Takano H."/>
            <person name="Ohta N."/>
            <person name="Kuroiwa H."/>
            <person name="Tanaka K."/>
            <person name="Shimizu N."/>
            <person name="Sugano S."/>
            <person name="Sato N."/>
            <person name="Nozaki H."/>
            <person name="Ogasawara N."/>
            <person name="Kohara Y."/>
            <person name="Kuroiwa T."/>
        </authorList>
    </citation>
    <scope>NUCLEOTIDE SEQUENCE [LARGE SCALE GENOMIC DNA]</scope>
    <source>
        <strain evidence="9 10">10D</strain>
    </source>
</reference>
<dbReference type="EC" id="2.7.7.8" evidence="2"/>
<dbReference type="InterPro" id="IPR012340">
    <property type="entry name" value="NA-bd_OB-fold"/>
</dbReference>
<feature type="compositionally biased region" description="Basic and acidic residues" evidence="7">
    <location>
        <begin position="881"/>
        <end position="895"/>
    </location>
</feature>
<dbReference type="KEGG" id="cme:CYME_CMQ324C"/>
<dbReference type="CDD" id="cd00164">
    <property type="entry name" value="S1_like"/>
    <property type="match status" value="1"/>
</dbReference>
<dbReference type="InterPro" id="IPR036612">
    <property type="entry name" value="KH_dom_type_1_sf"/>
</dbReference>
<evidence type="ECO:0000256" key="7">
    <source>
        <dbReference type="SAM" id="MobiDB-lite"/>
    </source>
</evidence>
<dbReference type="RefSeq" id="XP_005538225.1">
    <property type="nucleotide sequence ID" value="XM_005538168.1"/>
</dbReference>
<dbReference type="InterPro" id="IPR004088">
    <property type="entry name" value="KH_dom_type_1"/>
</dbReference>
<keyword evidence="10" id="KW-1185">Reference proteome</keyword>
<dbReference type="InterPro" id="IPR027408">
    <property type="entry name" value="PNPase/RNase_PH_dom_sf"/>
</dbReference>
<dbReference type="SMART" id="SM00316">
    <property type="entry name" value="S1"/>
    <property type="match status" value="1"/>
</dbReference>
<dbReference type="GO" id="GO:0000175">
    <property type="term" value="F:3'-5'-RNA exonuclease activity"/>
    <property type="evidence" value="ECO:0007669"/>
    <property type="project" value="TreeGrafter"/>
</dbReference>
<proteinExistence type="inferred from homology"/>
<comment type="similarity">
    <text evidence="1">Belongs to the polyribonucleotide nucleotidyltransferase family.</text>
</comment>
<dbReference type="OrthoDB" id="1604at2759"/>
<dbReference type="Gene3D" id="2.40.50.140">
    <property type="entry name" value="Nucleic acid-binding proteins"/>
    <property type="match status" value="1"/>
</dbReference>
<gene>
    <name evidence="9" type="ORF">CYME_CMQ324C</name>
</gene>
<evidence type="ECO:0000313" key="9">
    <source>
        <dbReference type="EMBL" id="BAM82189.1"/>
    </source>
</evidence>
<dbReference type="GO" id="GO:0005829">
    <property type="term" value="C:cytosol"/>
    <property type="evidence" value="ECO:0007669"/>
    <property type="project" value="TreeGrafter"/>
</dbReference>
<dbReference type="GO" id="GO:0004654">
    <property type="term" value="F:polyribonucleotide nucleotidyltransferase activity"/>
    <property type="evidence" value="ECO:0007669"/>
    <property type="project" value="UniProtKB-EC"/>
</dbReference>
<dbReference type="Pfam" id="PF01138">
    <property type="entry name" value="RNase_PH"/>
    <property type="match status" value="2"/>
</dbReference>
<dbReference type="GO" id="GO:0005739">
    <property type="term" value="C:mitochondrion"/>
    <property type="evidence" value="ECO:0007669"/>
    <property type="project" value="TreeGrafter"/>
</dbReference>
<dbReference type="InterPro" id="IPR003029">
    <property type="entry name" value="S1_domain"/>
</dbReference>
<dbReference type="InterPro" id="IPR036345">
    <property type="entry name" value="ExoRNase_PH_dom2_sf"/>
</dbReference>
<evidence type="ECO:0000259" key="8">
    <source>
        <dbReference type="PROSITE" id="PS50126"/>
    </source>
</evidence>
<dbReference type="SUPFAM" id="SSF50249">
    <property type="entry name" value="Nucleic acid-binding proteins"/>
    <property type="match status" value="1"/>
</dbReference>
<accession>M1VAM8</accession>
<feature type="domain" description="S1 motif" evidence="8">
    <location>
        <begin position="795"/>
        <end position="866"/>
    </location>
</feature>
<dbReference type="PROSITE" id="PS50084">
    <property type="entry name" value="KH_TYPE_1"/>
    <property type="match status" value="1"/>
</dbReference>
<dbReference type="AlphaFoldDB" id="M1VAM8"/>
<dbReference type="Gene3D" id="3.30.230.70">
    <property type="entry name" value="GHMP Kinase, N-terminal domain"/>
    <property type="match status" value="2"/>
</dbReference>
<organism evidence="9 10">
    <name type="scientific">Cyanidioschyzon merolae (strain NIES-3377 / 10D)</name>
    <name type="common">Unicellular red alga</name>
    <dbReference type="NCBI Taxonomy" id="280699"/>
    <lineage>
        <taxon>Eukaryota</taxon>
        <taxon>Rhodophyta</taxon>
        <taxon>Bangiophyceae</taxon>
        <taxon>Cyanidiales</taxon>
        <taxon>Cyanidiaceae</taxon>
        <taxon>Cyanidioschyzon</taxon>
    </lineage>
</organism>
<sequence length="895" mass="95938">MDWRRTLRLSTLTRTLQKRLSLRGATARLAACSTAGPLSSVSLDAEAWAKHIQHQTGVAVRCGFGLDFETGRLARLATGSVTVHAGSTQVLVACVLAAHRAPASFAQLDALLQQQHTAGRLSEWQRTQELLQTLHTAPLWVDVRERASARGLIPTSYHRRESAATEKEVITARLIDRALRPTLPRGYCIETQLTAEVLSADGQLDPDTLALNGAAIALLLAFQRCFPQQVMQAQTRPRLVAAVRIARLAQTSTAADTVAFPPSESASMTPARPRWIIQPSYAERLASDLDLVFAGTSDGCCVALEGEAKAVPPEDIAEACRLASAALEPLRQQQEALLQQCRLAASMPGAGAGPPALFWAMPRPQVVAEALRHSGERLVSIYAHAPEKTERGIAVAQESAQAVAHLRQHAASLRSAPATDASSVSPGVDAVGPAEAALAVLEASREAWRQALQRHQHRVDGRLPREMRPMEARVQVLPSDTCHGSALVSRGETQVLAVATLGFPSLAKRLDAYGGGADTKQFYVHYQFPPYCNNQLGRGDALYRRRRREVGHGILAERAVRSVLPSDLWHAVRLEADVLASAGSSSMAAAAAGSLALMDAGLPLAGPVAGVSIGGILATTSAGSSATTEAYLRSPFAQDAEPCADLFLVDILGLEDFFGDFDCKVAGTEQGITALQLDVKHQGLTLEQVARALEEAHRVHHVQLEKVLRVALPAGAARPFLPPQAPRRGSWNLSLADRGRLLGAGGQRVRELEQHTGCSIQLEDDGSISLWAPNAQVLEQALEILQQVTRIPACGDSFHGRVLQILDFGAVIEIQPSPSSFRLQGLLHRSAFASALEWTRVQVGDALVVRVTQVDPRTGSLRFAQVAPMDGNGVPNGTSTLDERRDAASSEMPRN</sequence>
<dbReference type="SUPFAM" id="SSF54791">
    <property type="entry name" value="Eukaryotic type KH-domain (KH-domain type I)"/>
    <property type="match status" value="1"/>
</dbReference>
<dbReference type="InterPro" id="IPR020568">
    <property type="entry name" value="Ribosomal_Su5_D2-typ_SF"/>
</dbReference>
<dbReference type="Gene3D" id="3.30.1370.10">
    <property type="entry name" value="K Homology domain, type 1"/>
    <property type="match status" value="1"/>
</dbReference>
<dbReference type="Pfam" id="PF00013">
    <property type="entry name" value="KH_1"/>
    <property type="match status" value="1"/>
</dbReference>
<reference evidence="9 10" key="2">
    <citation type="journal article" date="2007" name="BMC Biol.">
        <title>A 100%-complete sequence reveals unusually simple genomic features in the hot-spring red alga Cyanidioschyzon merolae.</title>
        <authorList>
            <person name="Nozaki H."/>
            <person name="Takano H."/>
            <person name="Misumi O."/>
            <person name="Terasawa K."/>
            <person name="Matsuzaki M."/>
            <person name="Maruyama S."/>
            <person name="Nishida K."/>
            <person name="Yagisawa F."/>
            <person name="Yoshida Y."/>
            <person name="Fujiwara T."/>
            <person name="Takio S."/>
            <person name="Tamura K."/>
            <person name="Chung S.J."/>
            <person name="Nakamura S."/>
            <person name="Kuroiwa H."/>
            <person name="Tanaka K."/>
            <person name="Sato N."/>
            <person name="Kuroiwa T."/>
        </authorList>
    </citation>
    <scope>NUCLEOTIDE SEQUENCE [LARGE SCALE GENOMIC DNA]</scope>
    <source>
        <strain evidence="9 10">10D</strain>
    </source>
</reference>
<protein>
    <recommendedName>
        <fullName evidence="2">polyribonucleotide nucleotidyltransferase</fullName>
        <ecNumber evidence="2">2.7.7.8</ecNumber>
    </recommendedName>
</protein>
<dbReference type="GeneID" id="16996288"/>
<keyword evidence="3" id="KW-0808">Transferase</keyword>
<dbReference type="STRING" id="280699.M1VAM8"/>
<evidence type="ECO:0000256" key="6">
    <source>
        <dbReference type="PROSITE-ProRule" id="PRU00117"/>
    </source>
</evidence>
<dbReference type="PANTHER" id="PTHR11252">
    <property type="entry name" value="POLYRIBONUCLEOTIDE NUCLEOTIDYLTRANSFERASE"/>
    <property type="match status" value="1"/>
</dbReference>